<keyword evidence="7" id="KW-0653">Protein transport</keyword>
<feature type="compositionally biased region" description="Polar residues" evidence="10">
    <location>
        <begin position="109"/>
        <end position="119"/>
    </location>
</feature>
<dbReference type="InterPro" id="IPR051045">
    <property type="entry name" value="TonB-dependent_transducer"/>
</dbReference>
<keyword evidence="8 11" id="KW-1133">Transmembrane helix</keyword>
<evidence type="ECO:0000256" key="9">
    <source>
        <dbReference type="ARBA" id="ARBA00023136"/>
    </source>
</evidence>
<evidence type="ECO:0000256" key="5">
    <source>
        <dbReference type="ARBA" id="ARBA00022519"/>
    </source>
</evidence>
<dbReference type="SUPFAM" id="SSF74653">
    <property type="entry name" value="TolA/TonB C-terminal domain"/>
    <property type="match status" value="1"/>
</dbReference>
<organism evidence="13">
    <name type="scientific">mine drainage metagenome</name>
    <dbReference type="NCBI Taxonomy" id="410659"/>
    <lineage>
        <taxon>unclassified sequences</taxon>
        <taxon>metagenomes</taxon>
        <taxon>ecological metagenomes</taxon>
    </lineage>
</organism>
<evidence type="ECO:0000256" key="11">
    <source>
        <dbReference type="SAM" id="Phobius"/>
    </source>
</evidence>
<dbReference type="GO" id="GO:0015891">
    <property type="term" value="P:siderophore transport"/>
    <property type="evidence" value="ECO:0007669"/>
    <property type="project" value="InterPro"/>
</dbReference>
<name>A0A1J5SRP4_9ZZZZ</name>
<keyword evidence="6 11" id="KW-0812">Transmembrane</keyword>
<dbReference type="GO" id="GO:0055085">
    <property type="term" value="P:transmembrane transport"/>
    <property type="evidence" value="ECO:0007669"/>
    <property type="project" value="InterPro"/>
</dbReference>
<evidence type="ECO:0000256" key="10">
    <source>
        <dbReference type="SAM" id="MobiDB-lite"/>
    </source>
</evidence>
<dbReference type="InterPro" id="IPR037682">
    <property type="entry name" value="TonB_C"/>
</dbReference>
<comment type="caution">
    <text evidence="13">The sequence shown here is derived from an EMBL/GenBank/DDBJ whole genome shotgun (WGS) entry which is preliminary data.</text>
</comment>
<sequence length="223" mass="24496">MSTIAISLNSFMATPYSFPSRPGRPPMHERIVVVGLVVVLHAAALAAYWSRPEMPAVRVSEMSVSFASMQMPQADTPLKAKPTPTPKPVQHAPDPLPAEKLAVKEETQPAEQSSQQNATPPSPVMLDTEPDYRADYLNNPRPPYPMVARRMGFHGKVILNVEVLAEGKAGQVLLKQSCGHDILDNAALQTVRTWRFTPARHSGQPVTQWFLVPIKFSLEDNAG</sequence>
<dbReference type="EMBL" id="MLJW01000022">
    <property type="protein sequence ID" value="OIR10667.1"/>
    <property type="molecule type" value="Genomic_DNA"/>
</dbReference>
<dbReference type="AlphaFoldDB" id="A0A1J5SRP4"/>
<reference evidence="13" key="1">
    <citation type="submission" date="2016-10" db="EMBL/GenBank/DDBJ databases">
        <title>Sequence of Gallionella enrichment culture.</title>
        <authorList>
            <person name="Poehlein A."/>
            <person name="Muehling M."/>
            <person name="Daniel R."/>
        </authorList>
    </citation>
    <scope>NUCLEOTIDE SEQUENCE</scope>
</reference>
<dbReference type="GO" id="GO:0030288">
    <property type="term" value="C:outer membrane-bounded periplasmic space"/>
    <property type="evidence" value="ECO:0007669"/>
    <property type="project" value="InterPro"/>
</dbReference>
<evidence type="ECO:0000313" key="13">
    <source>
        <dbReference type="EMBL" id="OIR10667.1"/>
    </source>
</evidence>
<keyword evidence="4" id="KW-1003">Cell membrane</keyword>
<evidence type="ECO:0000256" key="8">
    <source>
        <dbReference type="ARBA" id="ARBA00022989"/>
    </source>
</evidence>
<evidence type="ECO:0000256" key="7">
    <source>
        <dbReference type="ARBA" id="ARBA00022927"/>
    </source>
</evidence>
<feature type="transmembrane region" description="Helical" evidence="11">
    <location>
        <begin position="31"/>
        <end position="49"/>
    </location>
</feature>
<dbReference type="GO" id="GO:0098797">
    <property type="term" value="C:plasma membrane protein complex"/>
    <property type="evidence" value="ECO:0007669"/>
    <property type="project" value="TreeGrafter"/>
</dbReference>
<proteinExistence type="inferred from homology"/>
<keyword evidence="5" id="KW-0997">Cell inner membrane</keyword>
<dbReference type="InterPro" id="IPR003538">
    <property type="entry name" value="TonB"/>
</dbReference>
<evidence type="ECO:0000256" key="1">
    <source>
        <dbReference type="ARBA" id="ARBA00004383"/>
    </source>
</evidence>
<keyword evidence="9 11" id="KW-0472">Membrane</keyword>
<protein>
    <submittedName>
        <fullName evidence="13">Transport protein TonB</fullName>
    </submittedName>
</protein>
<dbReference type="InterPro" id="IPR006260">
    <property type="entry name" value="TonB/TolA_C"/>
</dbReference>
<dbReference type="PRINTS" id="PR01374">
    <property type="entry name" value="TONBPROTEIN"/>
</dbReference>
<feature type="domain" description="TonB C-terminal" evidence="12">
    <location>
        <begin position="129"/>
        <end position="223"/>
    </location>
</feature>
<dbReference type="Pfam" id="PF03544">
    <property type="entry name" value="TonB_C"/>
    <property type="match status" value="1"/>
</dbReference>
<evidence type="ECO:0000256" key="2">
    <source>
        <dbReference type="ARBA" id="ARBA00006555"/>
    </source>
</evidence>
<dbReference type="NCBIfam" id="TIGR01352">
    <property type="entry name" value="tonB_Cterm"/>
    <property type="match status" value="1"/>
</dbReference>
<dbReference type="PANTHER" id="PTHR33446">
    <property type="entry name" value="PROTEIN TONB-RELATED"/>
    <property type="match status" value="1"/>
</dbReference>
<comment type="subcellular location">
    <subcellularLocation>
        <location evidence="1">Cell inner membrane</location>
        <topology evidence="1">Single-pass membrane protein</topology>
        <orientation evidence="1">Periplasmic side</orientation>
    </subcellularLocation>
</comment>
<comment type="similarity">
    <text evidence="2">Belongs to the TonB family.</text>
</comment>
<dbReference type="PANTHER" id="PTHR33446:SF2">
    <property type="entry name" value="PROTEIN TONB"/>
    <property type="match status" value="1"/>
</dbReference>
<feature type="region of interest" description="Disordered" evidence="10">
    <location>
        <begin position="75"/>
        <end position="132"/>
    </location>
</feature>
<accession>A0A1J5SRP4</accession>
<evidence type="ECO:0000259" key="12">
    <source>
        <dbReference type="PROSITE" id="PS52015"/>
    </source>
</evidence>
<gene>
    <name evidence="13" type="ORF">GALL_74370</name>
</gene>
<dbReference type="PROSITE" id="PS52015">
    <property type="entry name" value="TONB_CTD"/>
    <property type="match status" value="1"/>
</dbReference>
<dbReference type="Gene3D" id="3.30.1150.10">
    <property type="match status" value="1"/>
</dbReference>
<evidence type="ECO:0000256" key="3">
    <source>
        <dbReference type="ARBA" id="ARBA00022448"/>
    </source>
</evidence>
<keyword evidence="3" id="KW-0813">Transport</keyword>
<evidence type="ECO:0000256" key="6">
    <source>
        <dbReference type="ARBA" id="ARBA00022692"/>
    </source>
</evidence>
<dbReference type="GO" id="GO:0015031">
    <property type="term" value="P:protein transport"/>
    <property type="evidence" value="ECO:0007669"/>
    <property type="project" value="UniProtKB-KW"/>
</dbReference>
<evidence type="ECO:0000256" key="4">
    <source>
        <dbReference type="ARBA" id="ARBA00022475"/>
    </source>
</evidence>
<dbReference type="GO" id="GO:0031992">
    <property type="term" value="F:energy transducer activity"/>
    <property type="evidence" value="ECO:0007669"/>
    <property type="project" value="InterPro"/>
</dbReference>